<evidence type="ECO:0000313" key="3">
    <source>
        <dbReference type="Proteomes" id="UP000024635"/>
    </source>
</evidence>
<name>A0A016V662_9BILA</name>
<dbReference type="EMBL" id="JARK01001352">
    <property type="protein sequence ID" value="EYC22935.1"/>
    <property type="molecule type" value="Genomic_DNA"/>
</dbReference>
<reference evidence="3" key="1">
    <citation type="journal article" date="2015" name="Nat. Genet.">
        <title>The genome and transcriptome of the zoonotic hookworm Ancylostoma ceylanicum identify infection-specific gene families.</title>
        <authorList>
            <person name="Schwarz E.M."/>
            <person name="Hu Y."/>
            <person name="Antoshechkin I."/>
            <person name="Miller M.M."/>
            <person name="Sternberg P.W."/>
            <person name="Aroian R.V."/>
        </authorList>
    </citation>
    <scope>NUCLEOTIDE SEQUENCE</scope>
    <source>
        <strain evidence="3">HY135</strain>
    </source>
</reference>
<accession>A0A016V662</accession>
<dbReference type="AlphaFoldDB" id="A0A016V662"/>
<gene>
    <name evidence="2" type="primary">Acey_s0016.g3025</name>
    <name evidence="2" type="ORF">Y032_0016g3025</name>
</gene>
<dbReference type="Proteomes" id="UP000024635">
    <property type="component" value="Unassembled WGS sequence"/>
</dbReference>
<evidence type="ECO:0000256" key="1">
    <source>
        <dbReference type="SAM" id="MobiDB-lite"/>
    </source>
</evidence>
<evidence type="ECO:0000313" key="2">
    <source>
        <dbReference type="EMBL" id="EYC22935.1"/>
    </source>
</evidence>
<feature type="region of interest" description="Disordered" evidence="1">
    <location>
        <begin position="1"/>
        <end position="29"/>
    </location>
</feature>
<comment type="caution">
    <text evidence="2">The sequence shown here is derived from an EMBL/GenBank/DDBJ whole genome shotgun (WGS) entry which is preliminary data.</text>
</comment>
<protein>
    <submittedName>
        <fullName evidence="2">Uncharacterized protein</fullName>
    </submittedName>
</protein>
<keyword evidence="3" id="KW-1185">Reference proteome</keyword>
<proteinExistence type="predicted"/>
<organism evidence="2 3">
    <name type="scientific">Ancylostoma ceylanicum</name>
    <dbReference type="NCBI Taxonomy" id="53326"/>
    <lineage>
        <taxon>Eukaryota</taxon>
        <taxon>Metazoa</taxon>
        <taxon>Ecdysozoa</taxon>
        <taxon>Nematoda</taxon>
        <taxon>Chromadorea</taxon>
        <taxon>Rhabditida</taxon>
        <taxon>Rhabditina</taxon>
        <taxon>Rhabditomorpha</taxon>
        <taxon>Strongyloidea</taxon>
        <taxon>Ancylostomatidae</taxon>
        <taxon>Ancylostomatinae</taxon>
        <taxon>Ancylostoma</taxon>
    </lineage>
</organism>
<sequence>MEGSGIRIKQNEGSQSQYGGNKADSDKNIPDSNFIRLYCERPHASRRPNVQCHGRNVRYDFLLEGLGIWQAKVDATSESLKVAPTELYLKLGPNDAIREQELNKRKTCHSQKSTLCRKAFGGHWTT</sequence>